<keyword evidence="1" id="KW-0808">Transferase</keyword>
<keyword evidence="1" id="KW-0489">Methyltransferase</keyword>
<accession>A0A0U0ZUK2</accession>
<proteinExistence type="predicted"/>
<reference evidence="1 2" key="1">
    <citation type="submission" date="2015-03" db="EMBL/GenBank/DDBJ databases">
        <authorList>
            <person name="Murphy D."/>
        </authorList>
    </citation>
    <scope>NUCLEOTIDE SEQUENCE [LARGE SCALE GENOMIC DNA]</scope>
    <source>
        <strain evidence="1 2">PAP088</strain>
    </source>
</reference>
<sequence>MATGAFFVICRDQLHAPISLERGHIHDGAVSCPANGRDASGAGISSLMTGRRIVAESGFRSGEFVVNLGAGHGALTAHLVAAGRSGPESHCREALSIIHRRWIRRCW</sequence>
<dbReference type="GO" id="GO:0008168">
    <property type="term" value="F:methyltransferase activity"/>
    <property type="evidence" value="ECO:0007669"/>
    <property type="project" value="UniProtKB-KW"/>
</dbReference>
<organism evidence="1 2">
    <name type="scientific">Mycobacteroides abscessus</name>
    <dbReference type="NCBI Taxonomy" id="36809"/>
    <lineage>
        <taxon>Bacteria</taxon>
        <taxon>Bacillati</taxon>
        <taxon>Actinomycetota</taxon>
        <taxon>Actinomycetes</taxon>
        <taxon>Mycobacteriales</taxon>
        <taxon>Mycobacteriaceae</taxon>
        <taxon>Mycobacteroides</taxon>
    </lineage>
</organism>
<evidence type="ECO:0000313" key="1">
    <source>
        <dbReference type="EMBL" id="CPV69409.1"/>
    </source>
</evidence>
<gene>
    <name evidence="1" type="ORF">ERS075579_04565</name>
</gene>
<dbReference type="GO" id="GO:0032259">
    <property type="term" value="P:methylation"/>
    <property type="evidence" value="ECO:0007669"/>
    <property type="project" value="UniProtKB-KW"/>
</dbReference>
<evidence type="ECO:0000313" key="2">
    <source>
        <dbReference type="Proteomes" id="UP000045782"/>
    </source>
</evidence>
<dbReference type="EMBL" id="CSWP01000011">
    <property type="protein sequence ID" value="CPV69409.1"/>
    <property type="molecule type" value="Genomic_DNA"/>
</dbReference>
<dbReference type="AlphaFoldDB" id="A0A0U0ZUK2"/>
<dbReference type="Proteomes" id="UP000045782">
    <property type="component" value="Unassembled WGS sequence"/>
</dbReference>
<name>A0A0U0ZUK2_9MYCO</name>
<protein>
    <submittedName>
        <fullName evidence="1">Probable methyltransferase</fullName>
    </submittedName>
</protein>